<feature type="domain" description="ABC transporter" evidence="6">
    <location>
        <begin position="4"/>
        <end position="233"/>
    </location>
</feature>
<proteinExistence type="inferred from homology"/>
<dbReference type="InterPro" id="IPR050763">
    <property type="entry name" value="ABC_transporter_ATP-binding"/>
</dbReference>
<evidence type="ECO:0000313" key="7">
    <source>
        <dbReference type="EMBL" id="MDS0295074.1"/>
    </source>
</evidence>
<evidence type="ECO:0000256" key="1">
    <source>
        <dbReference type="ARBA" id="ARBA00005417"/>
    </source>
</evidence>
<dbReference type="RefSeq" id="WP_310928931.1">
    <property type="nucleotide sequence ID" value="NZ_JAMQOQ010000003.1"/>
</dbReference>
<dbReference type="PANTHER" id="PTHR42711:SF5">
    <property type="entry name" value="ABC TRANSPORTER ATP-BINDING PROTEIN NATA"/>
    <property type="match status" value="1"/>
</dbReference>
<keyword evidence="3" id="KW-0547">Nucleotide-binding</keyword>
<evidence type="ECO:0000256" key="3">
    <source>
        <dbReference type="ARBA" id="ARBA00022741"/>
    </source>
</evidence>
<evidence type="ECO:0000256" key="2">
    <source>
        <dbReference type="ARBA" id="ARBA00022448"/>
    </source>
</evidence>
<name>A0ABU2G4D2_9EURY</name>
<protein>
    <submittedName>
        <fullName evidence="7">ABC transporter ATP-binding protein</fullName>
    </submittedName>
</protein>
<dbReference type="PANTHER" id="PTHR42711">
    <property type="entry name" value="ABC TRANSPORTER ATP-BINDING PROTEIN"/>
    <property type="match status" value="1"/>
</dbReference>
<evidence type="ECO:0000256" key="5">
    <source>
        <dbReference type="SAM" id="MobiDB-lite"/>
    </source>
</evidence>
<dbReference type="Pfam" id="PF00005">
    <property type="entry name" value="ABC_tran"/>
    <property type="match status" value="1"/>
</dbReference>
<keyword evidence="8" id="KW-1185">Reference proteome</keyword>
<dbReference type="InterPro" id="IPR027417">
    <property type="entry name" value="P-loop_NTPase"/>
</dbReference>
<dbReference type="CDD" id="cd03230">
    <property type="entry name" value="ABC_DR_subfamily_A"/>
    <property type="match status" value="1"/>
</dbReference>
<comment type="similarity">
    <text evidence="1">Belongs to the ABC transporter superfamily.</text>
</comment>
<accession>A0ABU2G4D2</accession>
<dbReference type="SMART" id="SM00382">
    <property type="entry name" value="AAA"/>
    <property type="match status" value="1"/>
</dbReference>
<dbReference type="GO" id="GO:0005524">
    <property type="term" value="F:ATP binding"/>
    <property type="evidence" value="ECO:0007669"/>
    <property type="project" value="UniProtKB-KW"/>
</dbReference>
<dbReference type="Gene3D" id="3.40.50.300">
    <property type="entry name" value="P-loop containing nucleotide triphosphate hydrolases"/>
    <property type="match status" value="1"/>
</dbReference>
<evidence type="ECO:0000256" key="4">
    <source>
        <dbReference type="ARBA" id="ARBA00022840"/>
    </source>
</evidence>
<keyword evidence="4 7" id="KW-0067">ATP-binding</keyword>
<sequence length="267" mass="28237">MPAIDASDLTKRYGDTLAVDALSLSVPEGTVYGFLGPNGAGKTTTMRMLTGLSKPTAGTAAVGGAPVTDRAALRPRIGYMPEEPPLYDQATAFEQLEYVGGLRGIDAEAVRARGEELFEDLGLDVGPSDRIDDFSKGMRQKVAYAQTVLHDPAVVFLDEPTSGLDPRAARTLRDRIRRLADGGTTVFLSTHILPVVEEAADAVGILYEGSLVAEGSPDELVARAEEGEGGTLEDAFLDVTDADPTESDRSDDAENGDGPHEESTLDV</sequence>
<reference evidence="7 8" key="1">
    <citation type="submission" date="2022-06" db="EMBL/GenBank/DDBJ databases">
        <title>Halogeometricum sp. a new haloarchaeum isolate from saline soil.</title>
        <authorList>
            <person name="Strakova D."/>
            <person name="Galisteo C."/>
            <person name="Sanchez-Porro C."/>
            <person name="Ventosa A."/>
        </authorList>
    </citation>
    <scope>NUCLEOTIDE SEQUENCE [LARGE SCALE GENOMIC DNA]</scope>
    <source>
        <strain evidence="8">S3BR25-2</strain>
    </source>
</reference>
<dbReference type="PROSITE" id="PS50893">
    <property type="entry name" value="ABC_TRANSPORTER_2"/>
    <property type="match status" value="1"/>
</dbReference>
<evidence type="ECO:0000259" key="6">
    <source>
        <dbReference type="PROSITE" id="PS50893"/>
    </source>
</evidence>
<gene>
    <name evidence="7" type="ORF">NDI79_12910</name>
</gene>
<dbReference type="InterPro" id="IPR003439">
    <property type="entry name" value="ABC_transporter-like_ATP-bd"/>
</dbReference>
<feature type="compositionally biased region" description="Basic and acidic residues" evidence="5">
    <location>
        <begin position="246"/>
        <end position="267"/>
    </location>
</feature>
<comment type="caution">
    <text evidence="7">The sequence shown here is derived from an EMBL/GenBank/DDBJ whole genome shotgun (WGS) entry which is preliminary data.</text>
</comment>
<dbReference type="SUPFAM" id="SSF52540">
    <property type="entry name" value="P-loop containing nucleoside triphosphate hydrolases"/>
    <property type="match status" value="1"/>
</dbReference>
<organism evidence="7 8">
    <name type="scientific">Halogeometricum luteum</name>
    <dbReference type="NCBI Taxonomy" id="2950537"/>
    <lineage>
        <taxon>Archaea</taxon>
        <taxon>Methanobacteriati</taxon>
        <taxon>Methanobacteriota</taxon>
        <taxon>Stenosarchaea group</taxon>
        <taxon>Halobacteria</taxon>
        <taxon>Halobacteriales</taxon>
        <taxon>Haloferacaceae</taxon>
        <taxon>Halogeometricum</taxon>
    </lineage>
</organism>
<dbReference type="EMBL" id="JAMQOQ010000003">
    <property type="protein sequence ID" value="MDS0295074.1"/>
    <property type="molecule type" value="Genomic_DNA"/>
</dbReference>
<feature type="region of interest" description="Disordered" evidence="5">
    <location>
        <begin position="223"/>
        <end position="267"/>
    </location>
</feature>
<dbReference type="InterPro" id="IPR003593">
    <property type="entry name" value="AAA+_ATPase"/>
</dbReference>
<keyword evidence="2" id="KW-0813">Transport</keyword>
<evidence type="ECO:0000313" key="8">
    <source>
        <dbReference type="Proteomes" id="UP001254813"/>
    </source>
</evidence>
<dbReference type="Proteomes" id="UP001254813">
    <property type="component" value="Unassembled WGS sequence"/>
</dbReference>